<organism evidence="6 7">
    <name type="scientific">Meganyctiphanes norvegica</name>
    <name type="common">Northern krill</name>
    <name type="synonym">Thysanopoda norvegica</name>
    <dbReference type="NCBI Taxonomy" id="48144"/>
    <lineage>
        <taxon>Eukaryota</taxon>
        <taxon>Metazoa</taxon>
        <taxon>Ecdysozoa</taxon>
        <taxon>Arthropoda</taxon>
        <taxon>Crustacea</taxon>
        <taxon>Multicrustacea</taxon>
        <taxon>Malacostraca</taxon>
        <taxon>Eumalacostraca</taxon>
        <taxon>Eucarida</taxon>
        <taxon>Euphausiacea</taxon>
        <taxon>Euphausiidae</taxon>
        <taxon>Meganyctiphanes</taxon>
    </lineage>
</organism>
<dbReference type="InterPro" id="IPR043504">
    <property type="entry name" value="Peptidase_S1_PA_chymotrypsin"/>
</dbReference>
<dbReference type="Proteomes" id="UP001497623">
    <property type="component" value="Unassembled WGS sequence"/>
</dbReference>
<dbReference type="PROSITE" id="PS00134">
    <property type="entry name" value="TRYPSIN_HIS"/>
    <property type="match status" value="1"/>
</dbReference>
<dbReference type="InterPro" id="IPR009003">
    <property type="entry name" value="Peptidase_S1_PA"/>
</dbReference>
<dbReference type="PROSITE" id="PS00135">
    <property type="entry name" value="TRYPSIN_SER"/>
    <property type="match status" value="1"/>
</dbReference>
<dbReference type="InterPro" id="IPR001314">
    <property type="entry name" value="Peptidase_S1A"/>
</dbReference>
<name>A0AAV2QT17_MEGNR</name>
<dbReference type="PROSITE" id="PS50240">
    <property type="entry name" value="TRYPSIN_DOM"/>
    <property type="match status" value="1"/>
</dbReference>
<feature type="region of interest" description="Disordered" evidence="4">
    <location>
        <begin position="113"/>
        <end position="182"/>
    </location>
</feature>
<dbReference type="Gene3D" id="2.40.10.10">
    <property type="entry name" value="Trypsin-like serine proteases"/>
    <property type="match status" value="1"/>
</dbReference>
<dbReference type="PRINTS" id="PR00722">
    <property type="entry name" value="CHYMOTRYPSIN"/>
</dbReference>
<feature type="compositionally biased region" description="Low complexity" evidence="4">
    <location>
        <begin position="113"/>
        <end position="135"/>
    </location>
</feature>
<sequence length="446" mass="47946">QFGVGSDKSLCDVPLPPKLHHKTYAARVLLDHARNRRAPQTEPNYYEAPDTTQCGFALAPEHAALDLMDDPRTREMPENWPGLSFPKFSVSEIPPTQQTPISEVPAKVTTVGPPATITTSAPSPAPAPLSSEAPAEITPISEPPAPLLTAAPSSAPASLPSDQAGGEDVDLRESAPPAGDLMVDSRINRVKRQSTDSVTPKRVTLATKRNRDSFSCGGAPITPHHILTAAHCIQEKVPPRVIRLGENDFQTDDESEAYDFDVKDITIHPGYKAPEKHDDIAIITLKQKITFGGLGGIQPYCLPSRVGRNIDNRNCTVSGWGTRPNTRASVVLKTLTVTVVPLATCGTLYASSPDIVAEQFPRGINDDMICAGVIADVCRGDSGGPLVFEENENDADSKEEQVGIVSSGYGCGDTRYPGIYTRIDGYLDWIDKVTMGDCGELDNQKN</sequence>
<keyword evidence="3" id="KW-0720">Serine protease</keyword>
<keyword evidence="1" id="KW-1015">Disulfide bond</keyword>
<dbReference type="FunFam" id="2.40.10.10:FF:000068">
    <property type="entry name" value="transmembrane protease serine 2"/>
    <property type="match status" value="1"/>
</dbReference>
<evidence type="ECO:0000259" key="5">
    <source>
        <dbReference type="PROSITE" id="PS50240"/>
    </source>
</evidence>
<evidence type="ECO:0000313" key="6">
    <source>
        <dbReference type="EMBL" id="CAL4100161.1"/>
    </source>
</evidence>
<keyword evidence="7" id="KW-1185">Reference proteome</keyword>
<dbReference type="CDD" id="cd00190">
    <property type="entry name" value="Tryp_SPc"/>
    <property type="match status" value="1"/>
</dbReference>
<dbReference type="InterPro" id="IPR033116">
    <property type="entry name" value="TRYPSIN_SER"/>
</dbReference>
<dbReference type="SMART" id="SM00020">
    <property type="entry name" value="Tryp_SPc"/>
    <property type="match status" value="1"/>
</dbReference>
<comment type="caution">
    <text evidence="6">The sequence shown here is derived from an EMBL/GenBank/DDBJ whole genome shotgun (WGS) entry which is preliminary data.</text>
</comment>
<reference evidence="6 7" key="1">
    <citation type="submission" date="2024-05" db="EMBL/GenBank/DDBJ databases">
        <authorList>
            <person name="Wallberg A."/>
        </authorList>
    </citation>
    <scope>NUCLEOTIDE SEQUENCE [LARGE SCALE GENOMIC DNA]</scope>
</reference>
<dbReference type="GO" id="GO:0004252">
    <property type="term" value="F:serine-type endopeptidase activity"/>
    <property type="evidence" value="ECO:0007669"/>
    <property type="project" value="InterPro"/>
</dbReference>
<dbReference type="AlphaFoldDB" id="A0AAV2QT17"/>
<dbReference type="InterPro" id="IPR001254">
    <property type="entry name" value="Trypsin_dom"/>
</dbReference>
<dbReference type="Pfam" id="PF00089">
    <property type="entry name" value="Trypsin"/>
    <property type="match status" value="1"/>
</dbReference>
<dbReference type="InterPro" id="IPR018114">
    <property type="entry name" value="TRYPSIN_HIS"/>
</dbReference>
<evidence type="ECO:0000256" key="4">
    <source>
        <dbReference type="SAM" id="MobiDB-lite"/>
    </source>
</evidence>
<gene>
    <name evidence="6" type="ORF">MNOR_LOCUS16731</name>
</gene>
<keyword evidence="3" id="KW-0645">Protease</keyword>
<dbReference type="InterPro" id="IPR051487">
    <property type="entry name" value="Ser/Thr_Proteases_Immune/Dev"/>
</dbReference>
<dbReference type="PANTHER" id="PTHR24256">
    <property type="entry name" value="TRYPTASE-RELATED"/>
    <property type="match status" value="1"/>
</dbReference>
<protein>
    <recommendedName>
        <fullName evidence="5">Peptidase S1 domain-containing protein</fullName>
    </recommendedName>
</protein>
<dbReference type="EMBL" id="CAXKWB010011134">
    <property type="protein sequence ID" value="CAL4100161.1"/>
    <property type="molecule type" value="Genomic_DNA"/>
</dbReference>
<feature type="non-terminal residue" evidence="6">
    <location>
        <position position="1"/>
    </location>
</feature>
<evidence type="ECO:0000256" key="3">
    <source>
        <dbReference type="RuleBase" id="RU363034"/>
    </source>
</evidence>
<evidence type="ECO:0000256" key="2">
    <source>
        <dbReference type="ARBA" id="ARBA00024195"/>
    </source>
</evidence>
<dbReference type="FunFam" id="2.40.10.10:FF:000002">
    <property type="entry name" value="Transmembrane protease serine"/>
    <property type="match status" value="1"/>
</dbReference>
<dbReference type="GO" id="GO:0006508">
    <property type="term" value="P:proteolysis"/>
    <property type="evidence" value="ECO:0007669"/>
    <property type="project" value="UniProtKB-KW"/>
</dbReference>
<evidence type="ECO:0000256" key="1">
    <source>
        <dbReference type="ARBA" id="ARBA00023157"/>
    </source>
</evidence>
<proteinExistence type="inferred from homology"/>
<keyword evidence="3" id="KW-0378">Hydrolase</keyword>
<feature type="compositionally biased region" description="Low complexity" evidence="4">
    <location>
        <begin position="147"/>
        <end position="161"/>
    </location>
</feature>
<evidence type="ECO:0000313" key="7">
    <source>
        <dbReference type="Proteomes" id="UP001497623"/>
    </source>
</evidence>
<feature type="domain" description="Peptidase S1" evidence="5">
    <location>
        <begin position="182"/>
        <end position="435"/>
    </location>
</feature>
<accession>A0AAV2QT17</accession>
<dbReference type="SUPFAM" id="SSF50494">
    <property type="entry name" value="Trypsin-like serine proteases"/>
    <property type="match status" value="1"/>
</dbReference>
<comment type="similarity">
    <text evidence="2">Belongs to the peptidase S1 family. CLIP subfamily.</text>
</comment>